<dbReference type="PANTHER" id="PTHR13948:SF3">
    <property type="entry name" value="FI21118P1"/>
    <property type="match status" value="1"/>
</dbReference>
<evidence type="ECO:0008006" key="14">
    <source>
        <dbReference type="Google" id="ProtNLM"/>
    </source>
</evidence>
<comment type="caution">
    <text evidence="12">The sequence shown here is derived from an EMBL/GenBank/DDBJ whole genome shotgun (WGS) entry which is preliminary data.</text>
</comment>
<dbReference type="InterPro" id="IPR035979">
    <property type="entry name" value="RBD_domain_sf"/>
</dbReference>
<evidence type="ECO:0000256" key="1">
    <source>
        <dbReference type="ARBA" id="ARBA00004123"/>
    </source>
</evidence>
<feature type="compositionally biased region" description="Basic and acidic residues" evidence="9">
    <location>
        <begin position="588"/>
        <end position="599"/>
    </location>
</feature>
<accession>A0A2C5YAU2</accession>
<feature type="region of interest" description="Disordered" evidence="9">
    <location>
        <begin position="574"/>
        <end position="635"/>
    </location>
</feature>
<dbReference type="InterPro" id="IPR000467">
    <property type="entry name" value="G_patch_dom"/>
</dbReference>
<proteinExistence type="predicted"/>
<keyword evidence="5" id="KW-0862">Zinc</keyword>
<feature type="region of interest" description="Disordered" evidence="9">
    <location>
        <begin position="1"/>
        <end position="87"/>
    </location>
</feature>
<feature type="domain" description="RanBP2-type" evidence="11">
    <location>
        <begin position="191"/>
        <end position="221"/>
    </location>
</feature>
<organism evidence="12 13">
    <name type="scientific">Ophiocordyceps australis</name>
    <dbReference type="NCBI Taxonomy" id="1399860"/>
    <lineage>
        <taxon>Eukaryota</taxon>
        <taxon>Fungi</taxon>
        <taxon>Dikarya</taxon>
        <taxon>Ascomycota</taxon>
        <taxon>Pezizomycotina</taxon>
        <taxon>Sordariomycetes</taxon>
        <taxon>Hypocreomycetidae</taxon>
        <taxon>Hypocreales</taxon>
        <taxon>Ophiocordycipitaceae</taxon>
        <taxon>Ophiocordyceps</taxon>
    </lineage>
</organism>
<comment type="subcellular location">
    <subcellularLocation>
        <location evidence="1">Nucleus</location>
    </subcellularLocation>
</comment>
<dbReference type="GO" id="GO:0003723">
    <property type="term" value="F:RNA binding"/>
    <property type="evidence" value="ECO:0007669"/>
    <property type="project" value="UniProtKB-KW"/>
</dbReference>
<dbReference type="SMART" id="SM00443">
    <property type="entry name" value="G_patch"/>
    <property type="match status" value="1"/>
</dbReference>
<feature type="compositionally biased region" description="Polar residues" evidence="9">
    <location>
        <begin position="490"/>
        <end position="501"/>
    </location>
</feature>
<dbReference type="InterPro" id="IPR001876">
    <property type="entry name" value="Znf_RanBP2"/>
</dbReference>
<feature type="domain" description="G-patch" evidence="10">
    <location>
        <begin position="634"/>
        <end position="680"/>
    </location>
</feature>
<dbReference type="EMBL" id="NJET01000038">
    <property type="protein sequence ID" value="PHH64001.1"/>
    <property type="molecule type" value="Genomic_DNA"/>
</dbReference>
<dbReference type="Gene3D" id="3.30.70.330">
    <property type="match status" value="1"/>
</dbReference>
<evidence type="ECO:0000256" key="5">
    <source>
        <dbReference type="ARBA" id="ARBA00022833"/>
    </source>
</evidence>
<dbReference type="SUPFAM" id="SSF54928">
    <property type="entry name" value="RNA-binding domain, RBD"/>
    <property type="match status" value="1"/>
</dbReference>
<dbReference type="PANTHER" id="PTHR13948">
    <property type="entry name" value="RNA-BINDING PROTEIN"/>
    <property type="match status" value="1"/>
</dbReference>
<evidence type="ECO:0000313" key="12">
    <source>
        <dbReference type="EMBL" id="PHH64001.1"/>
    </source>
</evidence>
<feature type="compositionally biased region" description="Basic and acidic residues" evidence="9">
    <location>
        <begin position="412"/>
        <end position="439"/>
    </location>
</feature>
<dbReference type="PROSITE" id="PS01358">
    <property type="entry name" value="ZF_RANBP2_1"/>
    <property type="match status" value="1"/>
</dbReference>
<evidence type="ECO:0000256" key="2">
    <source>
        <dbReference type="ARBA" id="ARBA00022723"/>
    </source>
</evidence>
<feature type="region of interest" description="Disordered" evidence="9">
    <location>
        <begin position="469"/>
        <end position="501"/>
    </location>
</feature>
<evidence type="ECO:0000313" key="13">
    <source>
        <dbReference type="Proteomes" id="UP000226192"/>
    </source>
</evidence>
<dbReference type="InterPro" id="IPR036443">
    <property type="entry name" value="Znf_RanBP2_sf"/>
</dbReference>
<feature type="compositionally biased region" description="Polar residues" evidence="9">
    <location>
        <begin position="578"/>
        <end position="587"/>
    </location>
</feature>
<dbReference type="InterPro" id="IPR013087">
    <property type="entry name" value="Znf_C2H2_type"/>
</dbReference>
<feature type="region of interest" description="Disordered" evidence="9">
    <location>
        <begin position="406"/>
        <end position="449"/>
    </location>
</feature>
<dbReference type="STRING" id="1399860.A0A2C5YAU2"/>
<dbReference type="OrthoDB" id="29221at2759"/>
<dbReference type="Gene3D" id="4.10.1060.10">
    <property type="entry name" value="Zinc finger, RanBP2-type"/>
    <property type="match status" value="1"/>
</dbReference>
<evidence type="ECO:0000256" key="8">
    <source>
        <dbReference type="PROSITE-ProRule" id="PRU00322"/>
    </source>
</evidence>
<dbReference type="Proteomes" id="UP000226192">
    <property type="component" value="Unassembled WGS sequence"/>
</dbReference>
<keyword evidence="7" id="KW-0539">Nucleus</keyword>
<name>A0A2C5YAU2_9HYPO</name>
<dbReference type="GO" id="GO:0005634">
    <property type="term" value="C:nucleus"/>
    <property type="evidence" value="ECO:0007669"/>
    <property type="project" value="UniProtKB-SubCell"/>
</dbReference>
<keyword evidence="13" id="KW-1185">Reference proteome</keyword>
<reference evidence="12 13" key="1">
    <citation type="submission" date="2017-06" db="EMBL/GenBank/DDBJ databases">
        <title>Ant-infecting Ophiocordyceps genomes reveal a high diversity of potential behavioral manipulation genes and a possible major role for enterotoxins.</title>
        <authorList>
            <person name="De Bekker C."/>
            <person name="Evans H.C."/>
            <person name="Brachmann A."/>
            <person name="Hughes D.P."/>
        </authorList>
    </citation>
    <scope>NUCLEOTIDE SEQUENCE [LARGE SCALE GENOMIC DNA]</scope>
    <source>
        <strain evidence="12 13">Map64</strain>
    </source>
</reference>
<evidence type="ECO:0000256" key="7">
    <source>
        <dbReference type="ARBA" id="ARBA00023242"/>
    </source>
</evidence>
<evidence type="ECO:0000259" key="10">
    <source>
        <dbReference type="PROSITE" id="PS50174"/>
    </source>
</evidence>
<evidence type="ECO:0000259" key="11">
    <source>
        <dbReference type="PROSITE" id="PS50199"/>
    </source>
</evidence>
<dbReference type="InterPro" id="IPR012677">
    <property type="entry name" value="Nucleotide-bd_a/b_plait_sf"/>
</dbReference>
<keyword evidence="6" id="KW-0694">RNA-binding</keyword>
<dbReference type="PROSITE" id="PS50199">
    <property type="entry name" value="ZF_RANBP2_2"/>
    <property type="match status" value="1"/>
</dbReference>
<evidence type="ECO:0000256" key="6">
    <source>
        <dbReference type="ARBA" id="ARBA00022884"/>
    </source>
</evidence>
<evidence type="ECO:0000256" key="3">
    <source>
        <dbReference type="ARBA" id="ARBA00022737"/>
    </source>
</evidence>
<dbReference type="PROSITE" id="PS50174">
    <property type="entry name" value="G_PATCH"/>
    <property type="match status" value="1"/>
</dbReference>
<feature type="compositionally biased region" description="Low complexity" evidence="9">
    <location>
        <begin position="608"/>
        <end position="624"/>
    </location>
</feature>
<protein>
    <recommendedName>
        <fullName evidence="14">G-patch domain-containing protein</fullName>
    </recommendedName>
</protein>
<keyword evidence="2" id="KW-0479">Metal-binding</keyword>
<keyword evidence="3" id="KW-0677">Repeat</keyword>
<gene>
    <name evidence="12" type="ORF">CDD81_5106</name>
</gene>
<dbReference type="PROSITE" id="PS00028">
    <property type="entry name" value="ZINC_FINGER_C2H2_1"/>
    <property type="match status" value="1"/>
</dbReference>
<dbReference type="AlphaFoldDB" id="A0A2C5YAU2"/>
<sequence>MYQDAPRLGRRSRDPHGPEAHMPDVYIKQEDHDRSSPHRHGPHDSDALEHPVKPEFDDRREPPRWRSRDGGSRSRSRPRFSAAGPPNRTVVVDGLPLGLSDNVARDCLFQANSFADSCLDLRLVPSRGFCRAYLDFVNCGRAVSFVRMLFPTFYVRVPRPAGDGPAMDCELSISFFRKRRNSDVAQAAPNASSVDWLCPQCGFNNFASRDKCKQCGCPVPALATMAAVAPTPGSLGRTGAADIGRDVDQKVQILVVYALPRDMDETMFANEMKRLELVKVDRPKEGAPKLRSTAPSVDGAGYGARQGSLHRVFLMRDAHTNASLRYGFAEFWTLADALAALKKVQMTRSFEIGGTPVTIASIHLGVFVPEERDLTPAIEAVSFAPLFNPSIRVRYRDVEVYPSCSMVAPKPPVEDEGPRPAQDDVKGDAQKQKKRKADDSFAESSAKKPPVMAAQLAVWKRKHNEIRGDDEGVQTDVSGAEQPSPIKFSLSGTKPGASTTKTMAAVPEPQGQAVAPNYADPAYYIDRERLMCLICMMRYKSLGDVAIHEKSRNHKGAMEDETKVDAAIARIAARQQRLGQQPNGSSQYRDRAKERREAHNQPVKPMTSSKSESQQQSQNLSNKNEGVKAKAANADSKGAGMLAKMGWTTGVGLGARGEGLSEALTASAYKEGVGLGADGGKLGDAAEVAESRTTNSYASYVKATKEKARERYNQLG</sequence>
<dbReference type="SUPFAM" id="SSF90209">
    <property type="entry name" value="Ran binding protein zinc finger-like"/>
    <property type="match status" value="1"/>
</dbReference>
<keyword evidence="4 8" id="KW-0863">Zinc-finger</keyword>
<dbReference type="Pfam" id="PF01585">
    <property type="entry name" value="G-patch"/>
    <property type="match status" value="1"/>
</dbReference>
<evidence type="ECO:0000256" key="4">
    <source>
        <dbReference type="ARBA" id="ARBA00022771"/>
    </source>
</evidence>
<feature type="compositionally biased region" description="Basic and acidic residues" evidence="9">
    <location>
        <begin position="11"/>
        <end position="72"/>
    </location>
</feature>
<dbReference type="GO" id="GO:0008270">
    <property type="term" value="F:zinc ion binding"/>
    <property type="evidence" value="ECO:0007669"/>
    <property type="project" value="UniProtKB-KW"/>
</dbReference>
<dbReference type="GO" id="GO:0000398">
    <property type="term" value="P:mRNA splicing, via spliceosome"/>
    <property type="evidence" value="ECO:0007669"/>
    <property type="project" value="TreeGrafter"/>
</dbReference>
<dbReference type="SMART" id="SM00547">
    <property type="entry name" value="ZnF_RBZ"/>
    <property type="match status" value="1"/>
</dbReference>
<evidence type="ECO:0000256" key="9">
    <source>
        <dbReference type="SAM" id="MobiDB-lite"/>
    </source>
</evidence>